<proteinExistence type="predicted"/>
<dbReference type="CDD" id="cd00085">
    <property type="entry name" value="HNHc"/>
    <property type="match status" value="1"/>
</dbReference>
<dbReference type="Gene3D" id="1.10.30.50">
    <property type="match status" value="1"/>
</dbReference>
<keyword evidence="2" id="KW-1185">Reference proteome</keyword>
<dbReference type="AlphaFoldDB" id="A0A7W9SX75"/>
<organism evidence="1 2">
    <name type="scientific">Armatimonas rosea</name>
    <dbReference type="NCBI Taxonomy" id="685828"/>
    <lineage>
        <taxon>Bacteria</taxon>
        <taxon>Bacillati</taxon>
        <taxon>Armatimonadota</taxon>
        <taxon>Armatimonadia</taxon>
        <taxon>Armatimonadales</taxon>
        <taxon>Armatimonadaceae</taxon>
        <taxon>Armatimonas</taxon>
    </lineage>
</organism>
<name>A0A7W9SX75_ARMRO</name>
<gene>
    <name evidence="1" type="ORF">HNQ39_005945</name>
</gene>
<accession>A0A7W9SX75</accession>
<protein>
    <recommendedName>
        <fullName evidence="3">HNH endonuclease</fullName>
    </recommendedName>
</protein>
<reference evidence="1 2" key="1">
    <citation type="submission" date="2020-08" db="EMBL/GenBank/DDBJ databases">
        <title>Genomic Encyclopedia of Type Strains, Phase IV (KMG-IV): sequencing the most valuable type-strain genomes for metagenomic binning, comparative biology and taxonomic classification.</title>
        <authorList>
            <person name="Goeker M."/>
        </authorList>
    </citation>
    <scope>NUCLEOTIDE SEQUENCE [LARGE SCALE GENOMIC DNA]</scope>
    <source>
        <strain evidence="1 2">DSM 23562</strain>
    </source>
</reference>
<dbReference type="InterPro" id="IPR003615">
    <property type="entry name" value="HNH_nuc"/>
</dbReference>
<evidence type="ECO:0008006" key="3">
    <source>
        <dbReference type="Google" id="ProtNLM"/>
    </source>
</evidence>
<dbReference type="Proteomes" id="UP000520814">
    <property type="component" value="Unassembled WGS sequence"/>
</dbReference>
<evidence type="ECO:0000313" key="1">
    <source>
        <dbReference type="EMBL" id="MBB6054098.1"/>
    </source>
</evidence>
<dbReference type="EMBL" id="JACHGW010000014">
    <property type="protein sequence ID" value="MBB6054098.1"/>
    <property type="molecule type" value="Genomic_DNA"/>
</dbReference>
<dbReference type="RefSeq" id="WP_184204181.1">
    <property type="nucleotide sequence ID" value="NZ_JACHGW010000014.1"/>
</dbReference>
<sequence>MVFSRRVMRRTYSDYTRYRPFLREDFLFRCAYCLRNEFFVGGEAGCVIDHHRPQHGPFGRPDLISVYENLYWCCVECNSIKGDTWPSPEELAKERRFLDPCQPEDDHDLHWDVAEDGRLSSLTSVGEYTIDKLVLNREGLIYYRQCRLRWEHEYAELRAFLAEWELEESVCAVVEARLAELASWIDPPVFDRPRRSG</sequence>
<comment type="caution">
    <text evidence="1">The sequence shown here is derived from an EMBL/GenBank/DDBJ whole genome shotgun (WGS) entry which is preliminary data.</text>
</comment>
<evidence type="ECO:0000313" key="2">
    <source>
        <dbReference type="Proteomes" id="UP000520814"/>
    </source>
</evidence>